<dbReference type="AlphaFoldDB" id="A0A3B0V722"/>
<dbReference type="PROSITE" id="PS51782">
    <property type="entry name" value="LYSM"/>
    <property type="match status" value="1"/>
</dbReference>
<gene>
    <name evidence="2" type="ORF">MNBD_GAMMA01-426</name>
</gene>
<dbReference type="Pfam" id="PF01476">
    <property type="entry name" value="LysM"/>
    <property type="match status" value="1"/>
</dbReference>
<dbReference type="PANTHER" id="PTHR37423">
    <property type="entry name" value="SOLUBLE LYTIC MUREIN TRANSGLYCOSYLASE-RELATED"/>
    <property type="match status" value="1"/>
</dbReference>
<dbReference type="EMBL" id="UOEW01000225">
    <property type="protein sequence ID" value="VAW39375.1"/>
    <property type="molecule type" value="Genomic_DNA"/>
</dbReference>
<dbReference type="SMART" id="SM00257">
    <property type="entry name" value="LysM"/>
    <property type="match status" value="1"/>
</dbReference>
<evidence type="ECO:0000313" key="2">
    <source>
        <dbReference type="EMBL" id="VAW39375.1"/>
    </source>
</evidence>
<dbReference type="GO" id="GO:0016798">
    <property type="term" value="F:hydrolase activity, acting on glycosyl bonds"/>
    <property type="evidence" value="ECO:0007669"/>
    <property type="project" value="UniProtKB-KW"/>
</dbReference>
<dbReference type="Gene3D" id="1.10.530.10">
    <property type="match status" value="1"/>
</dbReference>
<name>A0A3B0V722_9ZZZZ</name>
<accession>A0A3B0V722</accession>
<dbReference type="InterPro" id="IPR008258">
    <property type="entry name" value="Transglycosylase_SLT_dom_1"/>
</dbReference>
<dbReference type="Gene3D" id="3.10.350.10">
    <property type="entry name" value="LysM domain"/>
    <property type="match status" value="1"/>
</dbReference>
<organism evidence="2">
    <name type="scientific">hydrothermal vent metagenome</name>
    <dbReference type="NCBI Taxonomy" id="652676"/>
    <lineage>
        <taxon>unclassified sequences</taxon>
        <taxon>metagenomes</taxon>
        <taxon>ecological metagenomes</taxon>
    </lineage>
</organism>
<dbReference type="PANTHER" id="PTHR37423:SF2">
    <property type="entry name" value="MEMBRANE-BOUND LYTIC MUREIN TRANSGLYCOSYLASE C"/>
    <property type="match status" value="1"/>
</dbReference>
<dbReference type="InterPro" id="IPR018392">
    <property type="entry name" value="LysM"/>
</dbReference>
<protein>
    <submittedName>
        <fullName evidence="2">Membrane-bound lytic murein transglycosylase D</fullName>
        <ecNumber evidence="2">3.2.1.-</ecNumber>
    </submittedName>
</protein>
<dbReference type="PROSITE" id="PS51257">
    <property type="entry name" value="PROKAR_LIPOPROTEIN"/>
    <property type="match status" value="1"/>
</dbReference>
<dbReference type="SUPFAM" id="SSF53955">
    <property type="entry name" value="Lysozyme-like"/>
    <property type="match status" value="1"/>
</dbReference>
<keyword evidence="2" id="KW-0326">Glycosidase</keyword>
<keyword evidence="2" id="KW-0378">Hydrolase</keyword>
<dbReference type="SUPFAM" id="SSF54106">
    <property type="entry name" value="LysM domain"/>
    <property type="match status" value="1"/>
</dbReference>
<sequence length="435" mass="49590">MKKIILTLVSSAALIACQTTNTKRNVAINIEHESQQVNAEDVLKSLNQCQQEHACKIVLDSQFNSWLIEKNYITIEQHVETDEHDNLGVAKIVTGQNQPLPKITLSSDYMNNQLVKGAINEWLTWKRPQLINTWQYYQFLRKDLLAFEQYNIPEAFILAIIAQESAGKVHARSRAGAGGLFQIMPATAKRLGLRGEIGAYDLRFDPAQSAQAAAKYIHEQWQLYDGDKVKILAAYNSGENRFARLNKRYKNKSLWDKNFYYELPRETRHYIPVVIAAMLIFQDPQKFNVVLAPFNTETMIVNLPNKTSLSELAVCLGQEQRADGWFRILRNLNASIKADTIIKANTDLKIPKTLATIFATSCHHKELMQLARSLHESDFQATGGLFNYRVKQGDSLNKIARKFRCSSRKEIAQLNNLKAPRYLIRAGKHLKVPQC</sequence>
<dbReference type="CDD" id="cd00118">
    <property type="entry name" value="LysM"/>
    <property type="match status" value="1"/>
</dbReference>
<dbReference type="InterPro" id="IPR036779">
    <property type="entry name" value="LysM_dom_sf"/>
</dbReference>
<dbReference type="InterPro" id="IPR023346">
    <property type="entry name" value="Lysozyme-like_dom_sf"/>
</dbReference>
<feature type="domain" description="LysM" evidence="1">
    <location>
        <begin position="386"/>
        <end position="432"/>
    </location>
</feature>
<evidence type="ECO:0000259" key="1">
    <source>
        <dbReference type="PROSITE" id="PS51782"/>
    </source>
</evidence>
<proteinExistence type="predicted"/>
<reference evidence="2" key="1">
    <citation type="submission" date="2018-06" db="EMBL/GenBank/DDBJ databases">
        <authorList>
            <person name="Zhirakovskaya E."/>
        </authorList>
    </citation>
    <scope>NUCLEOTIDE SEQUENCE</scope>
</reference>
<dbReference type="Pfam" id="PF01464">
    <property type="entry name" value="SLT"/>
    <property type="match status" value="1"/>
</dbReference>
<dbReference type="EC" id="3.2.1.-" evidence="2"/>